<gene>
    <name evidence="1" type="ORF">CPT_MTx_032</name>
</gene>
<accession>A0A482MGG4</accession>
<reference evidence="2" key="1">
    <citation type="submission" date="2019-03" db="EMBL/GenBank/DDBJ databases">
        <title>Complete Genome Sequence of Serratia marcescens Myophage MTx.</title>
        <authorList>
            <person name="Graham K."/>
            <person name="Freeman M."/>
            <person name="Newkirk H."/>
            <person name="Liu M."/>
            <person name="Ramsey J."/>
            <person name="Cahill J."/>
        </authorList>
    </citation>
    <scope>NUCLEOTIDE SEQUENCE [LARGE SCALE GENOMIC DNA]</scope>
</reference>
<dbReference type="Proteomes" id="UP000309130">
    <property type="component" value="Segment"/>
</dbReference>
<keyword evidence="2" id="KW-1185">Reference proteome</keyword>
<dbReference type="EMBL" id="MK618717">
    <property type="protein sequence ID" value="QBQ72338.1"/>
    <property type="molecule type" value="Genomic_DNA"/>
</dbReference>
<dbReference type="Pfam" id="PF22758">
    <property type="entry name" value="Phage_cement"/>
    <property type="match status" value="1"/>
</dbReference>
<sequence length="220" mass="22713">MFQQTVKRNFTTGFPGDIVRDGPRRAKPGRIIAPASGATAVVEDGGVITRAFGYADDLGTLGGTDASMQTRAIDGYEVFVGGKNFFGVLGHTKHYSLRGTQAGGTLAPSMALPLGAEGEFFDMVTGLIVQLFNPDTTAAQTVNFGDGVAYVRVDADATKLATLNAAGVPAGGLVAVPQGTTLDGDVFVTIPNARIQEAHALPQSEAANPASVFAIVQLTQ</sequence>
<name>A0A482MGG4_9CAUD</name>
<evidence type="ECO:0000313" key="2">
    <source>
        <dbReference type="Proteomes" id="UP000309130"/>
    </source>
</evidence>
<evidence type="ECO:0000313" key="1">
    <source>
        <dbReference type="EMBL" id="QBQ72338.1"/>
    </source>
</evidence>
<protein>
    <recommendedName>
        <fullName evidence="3">Virion structural protein</fullName>
    </recommendedName>
</protein>
<proteinExistence type="predicted"/>
<organism evidence="1 2">
    <name type="scientific">Serratia phage MTx</name>
    <dbReference type="NCBI Taxonomy" id="2557553"/>
    <lineage>
        <taxon>Viruses</taxon>
        <taxon>Duplodnaviria</taxon>
        <taxon>Heunggongvirae</taxon>
        <taxon>Uroviricota</taxon>
        <taxon>Caudoviricetes</taxon>
        <taxon>Lindbergviridae</taxon>
        <taxon>Myosmarvirus</taxon>
        <taxon>Myosmarvirus MTx</taxon>
    </lineage>
</organism>
<evidence type="ECO:0008006" key="3">
    <source>
        <dbReference type="Google" id="ProtNLM"/>
    </source>
</evidence>
<dbReference type="InterPro" id="IPR054438">
    <property type="entry name" value="Struct_cement_gp24/gp6"/>
</dbReference>